<dbReference type="OrthoDB" id="10568468at2759"/>
<evidence type="ECO:0000256" key="1">
    <source>
        <dbReference type="SAM" id="MobiDB-lite"/>
    </source>
</evidence>
<dbReference type="EMBL" id="KV875099">
    <property type="protein sequence ID" value="OIW27636.1"/>
    <property type="molecule type" value="Genomic_DNA"/>
</dbReference>
<organism evidence="2 3">
    <name type="scientific">Coniochaeta ligniaria NRRL 30616</name>
    <dbReference type="NCBI Taxonomy" id="1408157"/>
    <lineage>
        <taxon>Eukaryota</taxon>
        <taxon>Fungi</taxon>
        <taxon>Dikarya</taxon>
        <taxon>Ascomycota</taxon>
        <taxon>Pezizomycotina</taxon>
        <taxon>Sordariomycetes</taxon>
        <taxon>Sordariomycetidae</taxon>
        <taxon>Coniochaetales</taxon>
        <taxon>Coniochaetaceae</taxon>
        <taxon>Coniochaeta</taxon>
    </lineage>
</organism>
<dbReference type="Proteomes" id="UP000182658">
    <property type="component" value="Unassembled WGS sequence"/>
</dbReference>
<gene>
    <name evidence="2" type="ORF">CONLIGDRAFT_441504</name>
</gene>
<keyword evidence="3" id="KW-1185">Reference proteome</keyword>
<proteinExistence type="predicted"/>
<feature type="region of interest" description="Disordered" evidence="1">
    <location>
        <begin position="1"/>
        <end position="21"/>
    </location>
</feature>
<dbReference type="AlphaFoldDB" id="A0A1J7JEG0"/>
<reference evidence="2 3" key="1">
    <citation type="submission" date="2016-10" db="EMBL/GenBank/DDBJ databases">
        <title>Draft genome sequence of Coniochaeta ligniaria NRRL30616, a lignocellulolytic fungus for bioabatement of inhibitors in plant biomass hydrolysates.</title>
        <authorList>
            <consortium name="DOE Joint Genome Institute"/>
            <person name="Jimenez D.J."/>
            <person name="Hector R.E."/>
            <person name="Riley R."/>
            <person name="Sun H."/>
            <person name="Grigoriev I.V."/>
            <person name="Van Elsas J.D."/>
            <person name="Nichols N.N."/>
        </authorList>
    </citation>
    <scope>NUCLEOTIDE SEQUENCE [LARGE SCALE GENOMIC DNA]</scope>
    <source>
        <strain evidence="2 3">NRRL 30616</strain>
    </source>
</reference>
<name>A0A1J7JEG0_9PEZI</name>
<accession>A0A1J7JEG0</accession>
<sequence length="103" mass="11297">MGRKHFPLSAGASALSSQREVDAGTNFDSWTARMWLVIVAESNGRQLLIGLDPCSLFLSLLGPCADLRFPWVISWIDSRGLEPLYSEATVRWGPTGDLCTVLT</sequence>
<dbReference type="InParanoid" id="A0A1J7JEG0"/>
<protein>
    <submittedName>
        <fullName evidence="2">Uncharacterized protein</fullName>
    </submittedName>
</protein>
<evidence type="ECO:0000313" key="3">
    <source>
        <dbReference type="Proteomes" id="UP000182658"/>
    </source>
</evidence>
<evidence type="ECO:0000313" key="2">
    <source>
        <dbReference type="EMBL" id="OIW27636.1"/>
    </source>
</evidence>